<dbReference type="CDD" id="cd02511">
    <property type="entry name" value="Beta4Glucosyltransferase"/>
    <property type="match status" value="1"/>
</dbReference>
<dbReference type="AlphaFoldDB" id="A0A6C0G214"/>
<proteinExistence type="predicted"/>
<dbReference type="Proteomes" id="UP000476064">
    <property type="component" value="Chromosome"/>
</dbReference>
<sequence>MSMPNTISLAMIVKNEQNYLDRCLKSVAGMVDELVVVDTGSTDRTKEIALSNGALVFDFEWCGDFSAARNYAIEHTTGDWVLILDADEYFTEDCGALMRDFVQNGNRIGRFKVISRFDQDGQIHYSEDDSPRLFPRDIRYAGMIHEQVDSSLPRHDINASFYHDGYYMTDKSERNLALLHRALEVSPNDPYLLYQIGKQYRGAGNNTEAEAYLARCYQLLSKHNAIYVIKAKIEWIEVLTNIHKYEQAFNIVEKEAGHLQDSPDFHFAVAVLYLEFALNTGSFQQGILAQIEHSYLTCLELGQRGAKEIVNGSSTYLAAYNLAVYYETTGSLDHAKHYYQYASSHGYEPAKQRLRQFA</sequence>
<dbReference type="GO" id="GO:0016740">
    <property type="term" value="F:transferase activity"/>
    <property type="evidence" value="ECO:0007669"/>
    <property type="project" value="UniProtKB-KW"/>
</dbReference>
<dbReference type="SUPFAM" id="SSF81901">
    <property type="entry name" value="HCP-like"/>
    <property type="match status" value="1"/>
</dbReference>
<dbReference type="InterPro" id="IPR001173">
    <property type="entry name" value="Glyco_trans_2-like"/>
</dbReference>
<gene>
    <name evidence="2" type="ORF">GXP70_28055</name>
</gene>
<keyword evidence="2" id="KW-0808">Transferase</keyword>
<dbReference type="EMBL" id="CP048209">
    <property type="protein sequence ID" value="QHT63426.1"/>
    <property type="molecule type" value="Genomic_DNA"/>
</dbReference>
<protein>
    <submittedName>
        <fullName evidence="2">Glycosyltransferase family 2 protein</fullName>
    </submittedName>
</protein>
<reference evidence="2 3" key="1">
    <citation type="submission" date="2020-01" db="EMBL/GenBank/DDBJ databases">
        <title>Paenibacillus sp. nov., isolated from tomato rhizosphere.</title>
        <authorList>
            <person name="Weon H.-Y."/>
            <person name="Lee S.A."/>
        </authorList>
    </citation>
    <scope>NUCLEOTIDE SEQUENCE [LARGE SCALE GENOMIC DNA]</scope>
    <source>
        <strain evidence="2 3">12200R-189</strain>
    </source>
</reference>
<dbReference type="KEGG" id="plyc:GXP70_28055"/>
<keyword evidence="3" id="KW-1185">Reference proteome</keyword>
<dbReference type="Pfam" id="PF00535">
    <property type="entry name" value="Glycos_transf_2"/>
    <property type="match status" value="1"/>
</dbReference>
<dbReference type="PANTHER" id="PTHR43630:SF2">
    <property type="entry name" value="GLYCOSYLTRANSFERASE"/>
    <property type="match status" value="1"/>
</dbReference>
<dbReference type="InterPro" id="IPR029044">
    <property type="entry name" value="Nucleotide-diphossugar_trans"/>
</dbReference>
<dbReference type="SUPFAM" id="SSF53448">
    <property type="entry name" value="Nucleotide-diphospho-sugar transferases"/>
    <property type="match status" value="1"/>
</dbReference>
<organism evidence="2 3">
    <name type="scientific">Paenibacillus lycopersici</name>
    <dbReference type="NCBI Taxonomy" id="2704462"/>
    <lineage>
        <taxon>Bacteria</taxon>
        <taxon>Bacillati</taxon>
        <taxon>Bacillota</taxon>
        <taxon>Bacilli</taxon>
        <taxon>Bacillales</taxon>
        <taxon>Paenibacillaceae</taxon>
        <taxon>Paenibacillus</taxon>
    </lineage>
</organism>
<evidence type="ECO:0000313" key="3">
    <source>
        <dbReference type="Proteomes" id="UP000476064"/>
    </source>
</evidence>
<dbReference type="Gene3D" id="1.25.40.10">
    <property type="entry name" value="Tetratricopeptide repeat domain"/>
    <property type="match status" value="1"/>
</dbReference>
<name>A0A6C0G214_9BACL</name>
<feature type="domain" description="Glycosyltransferase 2-like" evidence="1">
    <location>
        <begin position="8"/>
        <end position="126"/>
    </location>
</feature>
<dbReference type="PANTHER" id="PTHR43630">
    <property type="entry name" value="POLY-BETA-1,6-N-ACETYL-D-GLUCOSAMINE SYNTHASE"/>
    <property type="match status" value="1"/>
</dbReference>
<accession>A0A6C0G214</accession>
<dbReference type="InterPro" id="IPR011990">
    <property type="entry name" value="TPR-like_helical_dom_sf"/>
</dbReference>
<evidence type="ECO:0000259" key="1">
    <source>
        <dbReference type="Pfam" id="PF00535"/>
    </source>
</evidence>
<evidence type="ECO:0000313" key="2">
    <source>
        <dbReference type="EMBL" id="QHT63426.1"/>
    </source>
</evidence>
<dbReference type="Gene3D" id="3.90.550.10">
    <property type="entry name" value="Spore Coat Polysaccharide Biosynthesis Protein SpsA, Chain A"/>
    <property type="match status" value="1"/>
</dbReference>